<evidence type="ECO:0000259" key="10">
    <source>
        <dbReference type="Pfam" id="PF23878"/>
    </source>
</evidence>
<dbReference type="Pfam" id="PF23878">
    <property type="entry name" value="TPR_ELP1"/>
    <property type="match status" value="1"/>
</dbReference>
<comment type="function">
    <text evidence="5">Component of the elongator complex which is required for multiple tRNA modifications, including mcm5U (5-methoxycarbonylmethyl uridine), mcm5s2U (5-methoxycarbonylmethyl-2-thiouridine), and ncm5U (5-carbamoylmethyl uridine). The elongator complex catalyzes formation of carboxymethyluridine in the wobble base at position 34 in tRNAs.</text>
</comment>
<dbReference type="Pfam" id="PF23797">
    <property type="entry name" value="Beta-prop_ELP1_2nd"/>
    <property type="match status" value="1"/>
</dbReference>
<evidence type="ECO:0000259" key="12">
    <source>
        <dbReference type="Pfam" id="PF23936"/>
    </source>
</evidence>
<dbReference type="InterPro" id="IPR056169">
    <property type="entry name" value="HB_ELP1"/>
</dbReference>
<feature type="region of interest" description="Disordered" evidence="7">
    <location>
        <begin position="1068"/>
        <end position="1090"/>
    </location>
</feature>
<dbReference type="Pfam" id="PF23936">
    <property type="entry name" value="HB_ELP1"/>
    <property type="match status" value="1"/>
</dbReference>
<feature type="domain" description="ELP1 alpha-solenoid" evidence="11">
    <location>
        <begin position="622"/>
        <end position="800"/>
    </location>
</feature>
<keyword evidence="13" id="KW-0808">Transferase</keyword>
<evidence type="ECO:0000256" key="5">
    <source>
        <dbReference type="PIRNR" id="PIRNR017233"/>
    </source>
</evidence>
<dbReference type="InterPro" id="IPR006849">
    <property type="entry name" value="Elp1"/>
</dbReference>
<feature type="domain" description="ELP1 TPR" evidence="10">
    <location>
        <begin position="807"/>
        <end position="971"/>
    </location>
</feature>
<evidence type="ECO:0000259" key="11">
    <source>
        <dbReference type="Pfam" id="PF23925"/>
    </source>
</evidence>
<keyword evidence="13" id="KW-0418">Kinase</keyword>
<evidence type="ECO:0000313" key="13">
    <source>
        <dbReference type="EMBL" id="KZO97412.1"/>
    </source>
</evidence>
<dbReference type="InterPro" id="IPR056166">
    <property type="entry name" value="TPR_ELP1"/>
</dbReference>
<evidence type="ECO:0000256" key="6">
    <source>
        <dbReference type="SAM" id="Coils"/>
    </source>
</evidence>
<evidence type="ECO:0000256" key="4">
    <source>
        <dbReference type="ARBA" id="ARBA00022694"/>
    </source>
</evidence>
<evidence type="ECO:0000256" key="2">
    <source>
        <dbReference type="ARBA" id="ARBA00006086"/>
    </source>
</evidence>
<feature type="compositionally biased region" description="Basic residues" evidence="7">
    <location>
        <begin position="1077"/>
        <end position="1090"/>
    </location>
</feature>
<feature type="domain" description="ELP1 three-helical bundle" evidence="12">
    <location>
        <begin position="981"/>
        <end position="1158"/>
    </location>
</feature>
<protein>
    <recommendedName>
        <fullName evidence="5">Elongator complex protein 1</fullName>
    </recommendedName>
</protein>
<keyword evidence="5" id="KW-0539">Nucleus</keyword>
<feature type="domain" description="ELP1 N-terminal second beta-propeller" evidence="9">
    <location>
        <begin position="341"/>
        <end position="598"/>
    </location>
</feature>
<dbReference type="PANTHER" id="PTHR12747:SF0">
    <property type="entry name" value="ELONGATOR COMPLEX PROTEIN 1"/>
    <property type="match status" value="1"/>
</dbReference>
<evidence type="ECO:0000256" key="1">
    <source>
        <dbReference type="ARBA" id="ARBA00005043"/>
    </source>
</evidence>
<accession>A0A167N713</accession>
<comment type="similarity">
    <text evidence="2 5">Belongs to the ELP1/IKA1 family.</text>
</comment>
<dbReference type="EMBL" id="KV417280">
    <property type="protein sequence ID" value="KZO97412.1"/>
    <property type="molecule type" value="Genomic_DNA"/>
</dbReference>
<dbReference type="UniPathway" id="UPA00988"/>
<dbReference type="InterPro" id="IPR056167">
    <property type="entry name" value="A-sol_ELP1"/>
</dbReference>
<dbReference type="InterPro" id="IPR056164">
    <property type="entry name" value="Beta-prop_ELP1_1st"/>
</dbReference>
<dbReference type="GO" id="GO:0000049">
    <property type="term" value="F:tRNA binding"/>
    <property type="evidence" value="ECO:0007669"/>
    <property type="project" value="TreeGrafter"/>
</dbReference>
<keyword evidence="3 5" id="KW-0963">Cytoplasm</keyword>
<reference evidence="13 14" key="1">
    <citation type="journal article" date="2016" name="Mol. Biol. Evol.">
        <title>Comparative Genomics of Early-Diverging Mushroom-Forming Fungi Provides Insights into the Origins of Lignocellulose Decay Capabilities.</title>
        <authorList>
            <person name="Nagy L.G."/>
            <person name="Riley R."/>
            <person name="Tritt A."/>
            <person name="Adam C."/>
            <person name="Daum C."/>
            <person name="Floudas D."/>
            <person name="Sun H."/>
            <person name="Yadav J.S."/>
            <person name="Pangilinan J."/>
            <person name="Larsson K.H."/>
            <person name="Matsuura K."/>
            <person name="Barry K."/>
            <person name="Labutti K."/>
            <person name="Kuo R."/>
            <person name="Ohm R.A."/>
            <person name="Bhattacharya S.S."/>
            <person name="Shirouzu T."/>
            <person name="Yoshinaga Y."/>
            <person name="Martin F.M."/>
            <person name="Grigoriev I.V."/>
            <person name="Hibbett D.S."/>
        </authorList>
    </citation>
    <scope>NUCLEOTIDE SEQUENCE [LARGE SCALE GENOMIC DNA]</scope>
    <source>
        <strain evidence="13 14">TUFC12733</strain>
    </source>
</reference>
<dbReference type="SUPFAM" id="SSF82171">
    <property type="entry name" value="DPP6 N-terminal domain-like"/>
    <property type="match status" value="1"/>
</dbReference>
<gene>
    <name evidence="13" type="ORF">CALVIDRAFT_536423</name>
</gene>
<evidence type="ECO:0000256" key="7">
    <source>
        <dbReference type="SAM" id="MobiDB-lite"/>
    </source>
</evidence>
<keyword evidence="6" id="KW-0175">Coiled coil</keyword>
<comment type="pathway">
    <text evidence="1">tRNA modification; 5-methoxycarbonylmethyl-2-thiouridine-tRNA biosynthesis.</text>
</comment>
<evidence type="ECO:0000256" key="3">
    <source>
        <dbReference type="ARBA" id="ARBA00022490"/>
    </source>
</evidence>
<feature type="domain" description="ELP1 first N-terminal beta-propeller" evidence="8">
    <location>
        <begin position="7"/>
        <end position="303"/>
    </location>
</feature>
<dbReference type="STRING" id="1330018.A0A167N713"/>
<dbReference type="GO" id="GO:0002926">
    <property type="term" value="P:tRNA wobble base 5-methoxycarbonylmethyl-2-thiouridinylation"/>
    <property type="evidence" value="ECO:0007669"/>
    <property type="project" value="TreeGrafter"/>
</dbReference>
<dbReference type="GO" id="GO:0005634">
    <property type="term" value="C:nucleus"/>
    <property type="evidence" value="ECO:0007669"/>
    <property type="project" value="UniProtKB-SubCell"/>
</dbReference>
<proteinExistence type="inferred from homology"/>
<dbReference type="OrthoDB" id="40048at2759"/>
<feature type="coiled-coil region" evidence="6">
    <location>
        <begin position="991"/>
        <end position="1021"/>
    </location>
</feature>
<organism evidence="13 14">
    <name type="scientific">Calocera viscosa (strain TUFC12733)</name>
    <dbReference type="NCBI Taxonomy" id="1330018"/>
    <lineage>
        <taxon>Eukaryota</taxon>
        <taxon>Fungi</taxon>
        <taxon>Dikarya</taxon>
        <taxon>Basidiomycota</taxon>
        <taxon>Agaricomycotina</taxon>
        <taxon>Dacrymycetes</taxon>
        <taxon>Dacrymycetales</taxon>
        <taxon>Dacrymycetaceae</taxon>
        <taxon>Calocera</taxon>
    </lineage>
</organism>
<dbReference type="Pfam" id="PF04762">
    <property type="entry name" value="Beta-prop_ELP1_1st"/>
    <property type="match status" value="1"/>
</dbReference>
<keyword evidence="14" id="KW-1185">Reference proteome</keyword>
<comment type="subcellular location">
    <subcellularLocation>
        <location evidence="5">Cytoplasm</location>
    </subcellularLocation>
    <subcellularLocation>
        <location evidence="5">Nucleus</location>
    </subcellularLocation>
</comment>
<dbReference type="PANTHER" id="PTHR12747">
    <property type="entry name" value="ELONGATOR COMPLEX PROTEIN 1"/>
    <property type="match status" value="1"/>
</dbReference>
<evidence type="ECO:0000259" key="8">
    <source>
        <dbReference type="Pfam" id="PF04762"/>
    </source>
</evidence>
<name>A0A167N713_CALVF</name>
<dbReference type="GO" id="GO:0016301">
    <property type="term" value="F:kinase activity"/>
    <property type="evidence" value="ECO:0007669"/>
    <property type="project" value="UniProtKB-KW"/>
</dbReference>
<keyword evidence="4" id="KW-0819">tRNA processing</keyword>
<dbReference type="InterPro" id="IPR056165">
    <property type="entry name" value="Beta-prop_ELP1_2nd"/>
</dbReference>
<dbReference type="Pfam" id="PF23925">
    <property type="entry name" value="A-sol_ELP1"/>
    <property type="match status" value="1"/>
</dbReference>
<dbReference type="PIRSF" id="PIRSF017233">
    <property type="entry name" value="IKAP"/>
    <property type="match status" value="1"/>
</dbReference>
<dbReference type="GO" id="GO:0005829">
    <property type="term" value="C:cytosol"/>
    <property type="evidence" value="ECO:0007669"/>
    <property type="project" value="TreeGrafter"/>
</dbReference>
<evidence type="ECO:0000259" key="9">
    <source>
        <dbReference type="Pfam" id="PF23797"/>
    </source>
</evidence>
<sequence length="1209" mass="134805">MAPAAPNSNSQVVSLTVLAEQQVLCIILAGGTIATAPLEADFADLGVQFEVVGEVESGILAAAWSPEEDLLVLVTGASELLQMTPTFDILSEAPLHAASPGEAQQVNVGWGSKSTQFHGSAGKQAAQAAPPQAVGLSPDDDRLARISWRGDSQFFSVSSVDEGKRVIRVYSRTAALQNTSEPVPGLEHTLAWKPSGALIASTQRFGNLSLGLGLGREGRHDVVFFERNGLRHGEFTLRAEKGRYRVREMSWSAGSEVLAVWIEREEGDVVQLWTVNNYHWYLKQTVHPPMPSERFTAIRWHPESSLRLTLTTATCILDRSLAWTTTRSTEPAPNDTGTVAVIEGSSLLMTPFRRMNVPPPMCGYELELGMTLEPPVDLAFNVEKDRLAVLTHGSIDVWDLQTEVENGKIAQSVKVHDLPLEPSMDARQVVLADENIAVLGYDWNEGRDAVLKWHLKDGAEWERVELRSTGSGRLITPVRGSELLFQNAKGDVLSVEDNSPRLSLPAFCFQTALMQSPPFSIVGLSAKGTLYAVSPTTTLTLATNCNSFILSVDFLVYTTSAHQAHFVPVDGLTSLLNEAAPDVPQWEQRRVERGSRIVTVVPSNMALVLQMPRGNLETVNPRPLVLRNVRLDIDRADYRSAFLACRKHRIDLNVLVDHDTPRFMKDIPQFVEQVDDPDYINLFLSGIGQSSQSAERKNEICDAIRVQLEQRDLKRYISSILTAHVVKSPSDIESGLKLLLRLRDENPEIVEEAIKYIIFLVDVDRLFNLALGMYDFSLVLMIAQHSQKDPREYLPFLRELSALKENYQRFRIDDHLKRHDKALGHLRLAGEEHWPRAKKYIESHPHLWSDALRLWQDDKAKEAELLEMYGDYLMDSKEYADAAIAFVMSHKTEKALLAYEKDTTWREVFSLATQAGASKERLAEIGARMSDKLVGKRRYTEGAQVLLDYAQNVEEAVGVLLMGNEYSEAIRIAHLHGQAALIETHIHPSALDAASNILDDLEEMSEQLSKQVARWDELQAKKALDPSGFYNDDNDNPLLHNVDVQSSASTVATNFTRYTLAPSAFSGVTGVSTSKSAKGRRKDARKRLSGKRGSVDEEMYLVSSVAKLVGRLNGLQADVGRLMPCLVTFSRVHREKARELGKALEGFERAAEGAVERIWREVEDGRKEREKQRDTIVRAGGRWEEDKLPVPVPERPRVDVVRWKVSVLV</sequence>
<dbReference type="GO" id="GO:0033588">
    <property type="term" value="C:elongator holoenzyme complex"/>
    <property type="evidence" value="ECO:0007669"/>
    <property type="project" value="InterPro"/>
</dbReference>
<dbReference type="AlphaFoldDB" id="A0A167N713"/>
<evidence type="ECO:0000313" key="14">
    <source>
        <dbReference type="Proteomes" id="UP000076738"/>
    </source>
</evidence>
<dbReference type="Proteomes" id="UP000076738">
    <property type="component" value="Unassembled WGS sequence"/>
</dbReference>